<dbReference type="NCBIfam" id="TIGR04189">
    <property type="entry name" value="surface_SprA"/>
    <property type="match status" value="1"/>
</dbReference>
<evidence type="ECO:0000313" key="3">
    <source>
        <dbReference type="EMBL" id="KKK94120.1"/>
    </source>
</evidence>
<feature type="domain" description="Gliding motility protein SprA N-terminal" evidence="2">
    <location>
        <begin position="369"/>
        <end position="437"/>
    </location>
</feature>
<feature type="non-terminal residue" evidence="3">
    <location>
        <position position="1"/>
    </location>
</feature>
<reference evidence="3" key="1">
    <citation type="journal article" date="2015" name="Nature">
        <title>Complex archaea that bridge the gap between prokaryotes and eukaryotes.</title>
        <authorList>
            <person name="Spang A."/>
            <person name="Saw J.H."/>
            <person name="Jorgensen S.L."/>
            <person name="Zaremba-Niedzwiedzka K."/>
            <person name="Martijn J."/>
            <person name="Lind A.E."/>
            <person name="van Eijk R."/>
            <person name="Schleper C."/>
            <person name="Guy L."/>
            <person name="Ettema T.J."/>
        </authorList>
    </citation>
    <scope>NUCLEOTIDE SEQUENCE</scope>
</reference>
<organism evidence="3">
    <name type="scientific">marine sediment metagenome</name>
    <dbReference type="NCBI Taxonomy" id="412755"/>
    <lineage>
        <taxon>unclassified sequences</taxon>
        <taxon>metagenomes</taxon>
        <taxon>ecological metagenomes</taxon>
    </lineage>
</organism>
<dbReference type="InterPro" id="IPR026377">
    <property type="entry name" value="Cell_surface_SprA"/>
</dbReference>
<feature type="region of interest" description="Disordered" evidence="1">
    <location>
        <begin position="417"/>
        <end position="439"/>
    </location>
</feature>
<dbReference type="EMBL" id="LAZR01047483">
    <property type="protein sequence ID" value="KKK94120.1"/>
    <property type="molecule type" value="Genomic_DNA"/>
</dbReference>
<gene>
    <name evidence="3" type="ORF">LCGC14_2686040</name>
</gene>
<dbReference type="AlphaFoldDB" id="A0A0F9A7E9"/>
<dbReference type="Pfam" id="PF14349">
    <property type="entry name" value="SprA_N"/>
    <property type="match status" value="1"/>
</dbReference>
<proteinExistence type="predicted"/>
<protein>
    <recommendedName>
        <fullName evidence="2">Gliding motility protein SprA N-terminal domain-containing protein</fullName>
    </recommendedName>
</protein>
<sequence>IRISLESTSLFAIQTKTLVGTHLDYRFSDDFRMGGTIMNLTERPLTQKVNIGDEPISNTIWGLDGSYRTESQFLTTLVDAIPLISTREPSNITLTGEFAHLIPGHSKAIKKEGTAYIDDFEGSQTSIDMKNFAAWVYSSTPSGRFPEGILVNNREYGYNRAKFSFYVIDPLFLRNNSLTPPHIKNDPNTQSSHFVEEVFETDIFPNKENPSGVPTNISVLNLAFRPQERGLYNYSPDVDANGNLINPQQRWGGIMREIMTNDFETSNVEFIEFWLMDPFVEEPDHSGGDLLFNLGDISEDILKDSRKAFENGLPPSEDVTLVDTSVWGRIPLVQSLVNAFNNDPTSREYQDIGLDGLNDDEERDFFSAFLDTISSLHGTNSLAYQIALEDPSQDNFHYFRGSQYDADEVGILDRYRDYNNHQGNSPTSEQSIEAYPTTG</sequence>
<name>A0A0F9A7E9_9ZZZZ</name>
<evidence type="ECO:0000259" key="2">
    <source>
        <dbReference type="Pfam" id="PF14349"/>
    </source>
</evidence>
<accession>A0A0F9A7E9</accession>
<comment type="caution">
    <text evidence="3">The sequence shown here is derived from an EMBL/GenBank/DDBJ whole genome shotgun (WGS) entry which is preliminary data.</text>
</comment>
<evidence type="ECO:0000256" key="1">
    <source>
        <dbReference type="SAM" id="MobiDB-lite"/>
    </source>
</evidence>
<feature type="non-terminal residue" evidence="3">
    <location>
        <position position="439"/>
    </location>
</feature>
<feature type="compositionally biased region" description="Polar residues" evidence="1">
    <location>
        <begin position="420"/>
        <end position="439"/>
    </location>
</feature>
<dbReference type="InterPro" id="IPR025684">
    <property type="entry name" value="SprA_N_dom"/>
</dbReference>